<evidence type="ECO:0000256" key="3">
    <source>
        <dbReference type="ARBA" id="ARBA00022737"/>
    </source>
</evidence>
<dbReference type="InterPro" id="IPR045052">
    <property type="entry name" value="Copine"/>
</dbReference>
<dbReference type="Proteomes" id="UP000034805">
    <property type="component" value="Unassembled WGS sequence"/>
</dbReference>
<dbReference type="CDD" id="cd04047">
    <property type="entry name" value="C2B_Copine"/>
    <property type="match status" value="1"/>
</dbReference>
<accession>A0A0P7XB40</accession>
<evidence type="ECO:0000256" key="5">
    <source>
        <dbReference type="SAM" id="MobiDB-lite"/>
    </source>
</evidence>
<dbReference type="InterPro" id="IPR036465">
    <property type="entry name" value="vWFA_dom_sf"/>
</dbReference>
<evidence type="ECO:0000256" key="1">
    <source>
        <dbReference type="ARBA" id="ARBA00009048"/>
    </source>
</evidence>
<reference evidence="7 8" key="1">
    <citation type="submission" date="2015-08" db="EMBL/GenBank/DDBJ databases">
        <title>The genome of the Asian arowana (Scleropages formosus).</title>
        <authorList>
            <person name="Tan M.H."/>
            <person name="Gan H.M."/>
            <person name="Croft L.J."/>
            <person name="Austin C.M."/>
        </authorList>
    </citation>
    <scope>NUCLEOTIDE SEQUENCE [LARGE SCALE GENOMIC DNA]</scope>
    <source>
        <strain evidence="7">Aro1</strain>
    </source>
</reference>
<dbReference type="EMBL" id="JARO02002718">
    <property type="protein sequence ID" value="KPP72059.1"/>
    <property type="molecule type" value="Genomic_DNA"/>
</dbReference>
<comment type="caution">
    <text evidence="7">The sequence shown here is derived from an EMBL/GenBank/DDBJ whole genome shotgun (WGS) entry which is preliminary data.</text>
</comment>
<feature type="domain" description="C2" evidence="6">
    <location>
        <begin position="40"/>
        <end position="171"/>
    </location>
</feature>
<evidence type="ECO:0000256" key="4">
    <source>
        <dbReference type="ARBA" id="ARBA00022837"/>
    </source>
</evidence>
<gene>
    <name evidence="7" type="ORF">Z043_108970</name>
</gene>
<comment type="similarity">
    <text evidence="1">Belongs to the copine family.</text>
</comment>
<dbReference type="Gene3D" id="2.60.40.150">
    <property type="entry name" value="C2 domain"/>
    <property type="match status" value="2"/>
</dbReference>
<dbReference type="AlphaFoldDB" id="A0A0P7XB40"/>
<dbReference type="FunFam" id="3.40.50.410:FF:000042">
    <property type="entry name" value="Copine 4"/>
    <property type="match status" value="1"/>
</dbReference>
<feature type="non-terminal residue" evidence="7">
    <location>
        <position position="1"/>
    </location>
</feature>
<dbReference type="Pfam" id="PF07002">
    <property type="entry name" value="Copine"/>
    <property type="match status" value="1"/>
</dbReference>
<dbReference type="STRING" id="113540.ENSSFOP00015050078"/>
<evidence type="ECO:0000313" key="8">
    <source>
        <dbReference type="Proteomes" id="UP000034805"/>
    </source>
</evidence>
<feature type="region of interest" description="Disordered" evidence="5">
    <location>
        <begin position="52"/>
        <end position="90"/>
    </location>
</feature>
<dbReference type="InterPro" id="IPR010734">
    <property type="entry name" value="Copine_C"/>
</dbReference>
<dbReference type="PANTHER" id="PTHR10857:SF4">
    <property type="entry name" value="COPINE-4"/>
    <property type="match status" value="1"/>
</dbReference>
<organism evidence="7 8">
    <name type="scientific">Scleropages formosus</name>
    <name type="common">Asian bonytongue</name>
    <name type="synonym">Osteoglossum formosum</name>
    <dbReference type="NCBI Taxonomy" id="113540"/>
    <lineage>
        <taxon>Eukaryota</taxon>
        <taxon>Metazoa</taxon>
        <taxon>Chordata</taxon>
        <taxon>Craniata</taxon>
        <taxon>Vertebrata</taxon>
        <taxon>Euteleostomi</taxon>
        <taxon>Actinopterygii</taxon>
        <taxon>Neopterygii</taxon>
        <taxon>Teleostei</taxon>
        <taxon>Osteoglossocephala</taxon>
        <taxon>Osteoglossomorpha</taxon>
        <taxon>Osteoglossiformes</taxon>
        <taxon>Osteoglossidae</taxon>
        <taxon>Scleropages</taxon>
    </lineage>
</organism>
<proteinExistence type="inferred from homology"/>
<dbReference type="GO" id="GO:0071277">
    <property type="term" value="P:cellular response to calcium ion"/>
    <property type="evidence" value="ECO:0007669"/>
    <property type="project" value="TreeGrafter"/>
</dbReference>
<dbReference type="InterPro" id="IPR035892">
    <property type="entry name" value="C2_domain_sf"/>
</dbReference>
<keyword evidence="3" id="KW-0677">Repeat</keyword>
<evidence type="ECO:0000256" key="2">
    <source>
        <dbReference type="ARBA" id="ARBA00022723"/>
    </source>
</evidence>
<dbReference type="SMART" id="SM00239">
    <property type="entry name" value="C2"/>
    <property type="match status" value="2"/>
</dbReference>
<dbReference type="CDD" id="cd01459">
    <property type="entry name" value="vWA_copine_like"/>
    <property type="match status" value="1"/>
</dbReference>
<name>A0A0P7XB40_SCLFO</name>
<dbReference type="SUPFAM" id="SSF49562">
    <property type="entry name" value="C2 domain (Calcium/lipid-binding domain, CaLB)"/>
    <property type="match status" value="2"/>
</dbReference>
<feature type="domain" description="C2" evidence="6">
    <location>
        <begin position="217"/>
        <end position="388"/>
    </location>
</feature>
<evidence type="ECO:0000259" key="6">
    <source>
        <dbReference type="PROSITE" id="PS50004"/>
    </source>
</evidence>
<dbReference type="GO" id="GO:0005886">
    <property type="term" value="C:plasma membrane"/>
    <property type="evidence" value="ECO:0007669"/>
    <property type="project" value="TreeGrafter"/>
</dbReference>
<sequence length="680" mass="75711">PGGCATRLIWPKVSVLPRATGAPRPAAASLTAFGIRSKYRRTSANVQHLADRVGARKRRRQKVEASAASLTSSNWRPMQGNDISDPPLPPSLPRSLCRLQVDRTEVIRSSINPTFSKVFTVDFYFEEVQRLRFELYDISSSHNGIKEADFLGAVECTLGQVGQMSASHRDASKRTPTRVSAAHTLPMPRAHAHSFVPLEPIVSQRKLSRSLLKQGSSAGKSSITIIAEELSGNGDYVELSFSARKLDDKDFFSKSDPFLEIFRVNDDATHQLVHRTETIMNNLNPVWKTFKVSVNSLCSGDHDRKLKRLTDERYSDVTHESGDLMYRCSKVCVVGPLERRPSAGFTKAALTCTVWDWDSNGKHDFIGEFETTFKEMRGAMDGKQMQWECINPKYKVKKKNYKNSGIVILNQCKIIKMHSFLDYIMGGCQIQFTVAIDFTASNGDPRNSCSLHYIHPYQPNEYLKALVAVGEICQDYDSDKMFPAFGFGARIPPDFKVSHDFAVNFNEDNPECAGIQGVVEAYQNCLPKIQLYGPTNIAPIIQKVASSASREMHAKEAMQYFILLILTDGVITDMADTREAIVHASHLPMSVIIVGVGNADFGDMQMLDGDDGILRSPKGEPVLRDIVQFVPFRNFKHASPAALAKSVLAEVPNQVVDYYNSKAIKPKCASDYESSRTFGP</sequence>
<protein>
    <submittedName>
        <fullName evidence="7">Copine-4-like</fullName>
    </submittedName>
</protein>
<dbReference type="PANTHER" id="PTHR10857">
    <property type="entry name" value="COPINE"/>
    <property type="match status" value="1"/>
</dbReference>
<dbReference type="PROSITE" id="PS50004">
    <property type="entry name" value="C2"/>
    <property type="match status" value="2"/>
</dbReference>
<keyword evidence="2" id="KW-0479">Metal-binding</keyword>
<dbReference type="InterPro" id="IPR002035">
    <property type="entry name" value="VWF_A"/>
</dbReference>
<keyword evidence="4" id="KW-0106">Calcium</keyword>
<dbReference type="InterPro" id="IPR000008">
    <property type="entry name" value="C2_dom"/>
</dbReference>
<evidence type="ECO:0000313" key="7">
    <source>
        <dbReference type="EMBL" id="KPP72059.1"/>
    </source>
</evidence>
<dbReference type="CDD" id="cd04048">
    <property type="entry name" value="C2A_Copine"/>
    <property type="match status" value="1"/>
</dbReference>
<dbReference type="SUPFAM" id="SSF53300">
    <property type="entry name" value="vWA-like"/>
    <property type="match status" value="1"/>
</dbReference>
<dbReference type="InterPro" id="IPR037768">
    <property type="entry name" value="C2B_Copine"/>
</dbReference>
<dbReference type="SMART" id="SM00327">
    <property type="entry name" value="VWA"/>
    <property type="match status" value="1"/>
</dbReference>
<dbReference type="GO" id="GO:0046872">
    <property type="term" value="F:metal ion binding"/>
    <property type="evidence" value="ECO:0007669"/>
    <property type="project" value="UniProtKB-KW"/>
</dbReference>
<dbReference type="Pfam" id="PF00168">
    <property type="entry name" value="C2"/>
    <property type="match status" value="3"/>
</dbReference>
<dbReference type="GO" id="GO:0005544">
    <property type="term" value="F:calcium-dependent phospholipid binding"/>
    <property type="evidence" value="ECO:0007669"/>
    <property type="project" value="InterPro"/>
</dbReference>